<keyword evidence="3" id="KW-1185">Reference proteome</keyword>
<evidence type="ECO:0000313" key="2">
    <source>
        <dbReference type="EMBL" id="MBT1073516.1"/>
    </source>
</evidence>
<name>A0ABS5UDH1_9BACT</name>
<protein>
    <submittedName>
        <fullName evidence="2">Rho termination factor N-terminal domain-containing protein</fullName>
    </submittedName>
</protein>
<dbReference type="RefSeq" id="WP_214301600.1">
    <property type="nucleotide sequence ID" value="NZ_JAHDYS010000023.1"/>
</dbReference>
<dbReference type="EMBL" id="JAHDYS010000023">
    <property type="protein sequence ID" value="MBT1073516.1"/>
    <property type="molecule type" value="Genomic_DNA"/>
</dbReference>
<gene>
    <name evidence="2" type="ORF">KJB30_17160</name>
</gene>
<dbReference type="InterPro" id="IPR011112">
    <property type="entry name" value="Rho-like_N"/>
</dbReference>
<accession>A0ABS5UDH1</accession>
<evidence type="ECO:0000259" key="1">
    <source>
        <dbReference type="Pfam" id="PF07498"/>
    </source>
</evidence>
<evidence type="ECO:0000313" key="3">
    <source>
        <dbReference type="Proteomes" id="UP000784128"/>
    </source>
</evidence>
<reference evidence="2 3" key="1">
    <citation type="submission" date="2021-05" db="EMBL/GenBank/DDBJ databases">
        <title>The draft genome of Geobacter chapellei DSM 13688.</title>
        <authorList>
            <person name="Xu Z."/>
            <person name="Masuda Y."/>
            <person name="Itoh H."/>
            <person name="Senoo K."/>
        </authorList>
    </citation>
    <scope>NUCLEOTIDE SEQUENCE [LARGE SCALE GENOMIC DNA]</scope>
    <source>
        <strain evidence="2 3">DSM 13688</strain>
    </source>
</reference>
<organism evidence="2 3">
    <name type="scientific">Pelotalea chapellei</name>
    <dbReference type="NCBI Taxonomy" id="44671"/>
    <lineage>
        <taxon>Bacteria</taxon>
        <taxon>Pseudomonadati</taxon>
        <taxon>Thermodesulfobacteriota</taxon>
        <taxon>Desulfuromonadia</taxon>
        <taxon>Geobacterales</taxon>
        <taxon>Geobacteraceae</taxon>
        <taxon>Pelotalea</taxon>
    </lineage>
</organism>
<dbReference type="Proteomes" id="UP000784128">
    <property type="component" value="Unassembled WGS sequence"/>
</dbReference>
<proteinExistence type="predicted"/>
<comment type="caution">
    <text evidence="2">The sequence shown here is derived from an EMBL/GenBank/DDBJ whole genome shotgun (WGS) entry which is preliminary data.</text>
</comment>
<dbReference type="Pfam" id="PF07498">
    <property type="entry name" value="Rho_N"/>
    <property type="match status" value="1"/>
</dbReference>
<sequence length="59" mass="6872">MKLDEIKEIAKQHNIKTGKMKKSDLIRAIQEAEHNDACFDTGRVEECGQHVCLWREDCK</sequence>
<feature type="domain" description="Rho termination factor-like N-terminal" evidence="1">
    <location>
        <begin position="1"/>
        <end position="32"/>
    </location>
</feature>